<evidence type="ECO:0000313" key="1">
    <source>
        <dbReference type="EMBL" id="KAF2802551.1"/>
    </source>
</evidence>
<name>A0A6A6Y169_9PEZI</name>
<keyword evidence="2" id="KW-1185">Reference proteome</keyword>
<dbReference type="GeneID" id="54467121"/>
<proteinExistence type="predicted"/>
<dbReference type="EMBL" id="MU003722">
    <property type="protein sequence ID" value="KAF2802551.1"/>
    <property type="molecule type" value="Genomic_DNA"/>
</dbReference>
<evidence type="ECO:0000313" key="3">
    <source>
        <dbReference type="RefSeq" id="XP_033569515.1"/>
    </source>
</evidence>
<organism evidence="1">
    <name type="scientific">Mytilinidion resinicola</name>
    <dbReference type="NCBI Taxonomy" id="574789"/>
    <lineage>
        <taxon>Eukaryota</taxon>
        <taxon>Fungi</taxon>
        <taxon>Dikarya</taxon>
        <taxon>Ascomycota</taxon>
        <taxon>Pezizomycotina</taxon>
        <taxon>Dothideomycetes</taxon>
        <taxon>Pleosporomycetidae</taxon>
        <taxon>Mytilinidiales</taxon>
        <taxon>Mytilinidiaceae</taxon>
        <taxon>Mytilinidion</taxon>
    </lineage>
</organism>
<protein>
    <recommendedName>
        <fullName evidence="4">F-box domain-containing protein</fullName>
    </recommendedName>
</protein>
<dbReference type="AlphaFoldDB" id="A0A6A6Y169"/>
<dbReference type="Proteomes" id="UP000504636">
    <property type="component" value="Unplaced"/>
</dbReference>
<dbReference type="SUPFAM" id="SSF81383">
    <property type="entry name" value="F-box domain"/>
    <property type="match status" value="1"/>
</dbReference>
<evidence type="ECO:0000313" key="2">
    <source>
        <dbReference type="Proteomes" id="UP000504636"/>
    </source>
</evidence>
<reference evidence="3" key="2">
    <citation type="submission" date="2020-04" db="EMBL/GenBank/DDBJ databases">
        <authorList>
            <consortium name="NCBI Genome Project"/>
        </authorList>
    </citation>
    <scope>NUCLEOTIDE SEQUENCE</scope>
    <source>
        <strain evidence="3">CBS 304.34</strain>
    </source>
</reference>
<reference evidence="3" key="3">
    <citation type="submission" date="2025-04" db="UniProtKB">
        <authorList>
            <consortium name="RefSeq"/>
        </authorList>
    </citation>
    <scope>IDENTIFICATION</scope>
    <source>
        <strain evidence="3">CBS 304.34</strain>
    </source>
</reference>
<evidence type="ECO:0008006" key="4">
    <source>
        <dbReference type="Google" id="ProtNLM"/>
    </source>
</evidence>
<accession>A0A6A6Y169</accession>
<dbReference type="OrthoDB" id="3886018at2759"/>
<gene>
    <name evidence="1 3" type="ORF">BDZ99DRAFT_527277</name>
</gene>
<dbReference type="RefSeq" id="XP_033569515.1">
    <property type="nucleotide sequence ID" value="XM_033726228.1"/>
</dbReference>
<reference evidence="1 3" key="1">
    <citation type="journal article" date="2020" name="Stud. Mycol.">
        <title>101 Dothideomycetes genomes: a test case for predicting lifestyles and emergence of pathogens.</title>
        <authorList>
            <person name="Haridas S."/>
            <person name="Albert R."/>
            <person name="Binder M."/>
            <person name="Bloem J."/>
            <person name="Labutti K."/>
            <person name="Salamov A."/>
            <person name="Andreopoulos B."/>
            <person name="Baker S."/>
            <person name="Barry K."/>
            <person name="Bills G."/>
            <person name="Bluhm B."/>
            <person name="Cannon C."/>
            <person name="Castanera R."/>
            <person name="Culley D."/>
            <person name="Daum C."/>
            <person name="Ezra D."/>
            <person name="Gonzalez J."/>
            <person name="Henrissat B."/>
            <person name="Kuo A."/>
            <person name="Liang C."/>
            <person name="Lipzen A."/>
            <person name="Lutzoni F."/>
            <person name="Magnuson J."/>
            <person name="Mondo S."/>
            <person name="Nolan M."/>
            <person name="Ohm R."/>
            <person name="Pangilinan J."/>
            <person name="Park H.-J."/>
            <person name="Ramirez L."/>
            <person name="Alfaro M."/>
            <person name="Sun H."/>
            <person name="Tritt A."/>
            <person name="Yoshinaga Y."/>
            <person name="Zwiers L.-H."/>
            <person name="Turgeon B."/>
            <person name="Goodwin S."/>
            <person name="Spatafora J."/>
            <person name="Crous P."/>
            <person name="Grigoriev I."/>
        </authorList>
    </citation>
    <scope>NUCLEOTIDE SEQUENCE</scope>
    <source>
        <strain evidence="1 3">CBS 304.34</strain>
    </source>
</reference>
<sequence length="156" mass="17362">MDDIHQVPHIPPRLQLIGSPHWHENIPAIPPELLHIICNFLDIPTLKAFRRASSAYNTIAVTHLFSEAYLRNNMTGFNRLLALVTKGPQFAQHIKSLECVEDPSRVDHLDGYSGLSGVLHNTGNHIEHDTTCKSRRCVQTVGSNSVVSKPANLQSD</sequence>
<dbReference type="InterPro" id="IPR036047">
    <property type="entry name" value="F-box-like_dom_sf"/>
</dbReference>